<keyword evidence="13" id="KW-1185">Reference proteome</keyword>
<dbReference type="KEGG" id="fap:GR316_00280"/>
<feature type="chain" id="PRO_5035311355" evidence="10">
    <location>
        <begin position="29"/>
        <end position="466"/>
    </location>
</feature>
<feature type="active site" description="Acyl-ester intermediate" evidence="7">
    <location>
        <position position="57"/>
    </location>
</feature>
<dbReference type="GO" id="GO:0006508">
    <property type="term" value="P:proteolysis"/>
    <property type="evidence" value="ECO:0007669"/>
    <property type="project" value="InterPro"/>
</dbReference>
<dbReference type="PRINTS" id="PR00725">
    <property type="entry name" value="DADACBPTASE1"/>
</dbReference>
<sequence>MTSLPGQFVRTILLAVLLAMTCAGVARAVPYAAYVMDARTGETLYETNSDTRLYPASLTKMLTLYITFQSIQQGKITLDTMVTVSKNAASQPPSRLGLRAGQKIALRYLIRAAAVKSANDAASAIGDALGGDEATFADMMNRTAKALGMKNSTFKNANGLTRAGHMSTAHDMSILGRHLLFDFPQYYNLFSRRTTDAGMATVANTNRRFLDAYEGADGIKTGYTSAAGFNLTASALRGNVRIIATVMGGSSTADRNAKMTKLLDLGFSKAKANAPIVAPSAPDYSSTAAIASAAPDGSLAVTASLRPRARPGSSVAATATAVTEMQDDIDGAVAAATQVASSPVPEARDDSIEVAVASAAPGPVPFEILKERSADPAPQEVVTRVSTSGGRHWGVNIGRFNSRGSADRAMTQAVLTESEALGDGLRNIVERSSGYDANIMGLTEGQADLACRKLVARSMECFQIGP</sequence>
<dbReference type="RefSeq" id="WP_211784088.1">
    <property type="nucleotide sequence ID" value="NZ_CP047289.1"/>
</dbReference>
<dbReference type="PANTHER" id="PTHR21581">
    <property type="entry name" value="D-ALANYL-D-ALANINE CARBOXYPEPTIDASE"/>
    <property type="match status" value="1"/>
</dbReference>
<evidence type="ECO:0000256" key="3">
    <source>
        <dbReference type="ARBA" id="ARBA00022801"/>
    </source>
</evidence>
<dbReference type="GO" id="GO:0009002">
    <property type="term" value="F:serine-type D-Ala-D-Ala carboxypeptidase activity"/>
    <property type="evidence" value="ECO:0007669"/>
    <property type="project" value="InterPro"/>
</dbReference>
<feature type="signal peptide" evidence="10">
    <location>
        <begin position="1"/>
        <end position="28"/>
    </location>
</feature>
<dbReference type="InterPro" id="IPR012338">
    <property type="entry name" value="Beta-lactam/transpept-like"/>
</dbReference>
<keyword evidence="12" id="KW-0645">Protease</keyword>
<evidence type="ECO:0000256" key="4">
    <source>
        <dbReference type="ARBA" id="ARBA00022960"/>
    </source>
</evidence>
<keyword evidence="6" id="KW-0961">Cell wall biogenesis/degradation</keyword>
<evidence type="ECO:0000313" key="13">
    <source>
        <dbReference type="Proteomes" id="UP000679284"/>
    </source>
</evidence>
<evidence type="ECO:0000256" key="8">
    <source>
        <dbReference type="PIRSR" id="PIRSR618044-2"/>
    </source>
</evidence>
<dbReference type="GO" id="GO:0071555">
    <property type="term" value="P:cell wall organization"/>
    <property type="evidence" value="ECO:0007669"/>
    <property type="project" value="UniProtKB-KW"/>
</dbReference>
<evidence type="ECO:0000256" key="7">
    <source>
        <dbReference type="PIRSR" id="PIRSR618044-1"/>
    </source>
</evidence>
<evidence type="ECO:0000256" key="5">
    <source>
        <dbReference type="ARBA" id="ARBA00022984"/>
    </source>
</evidence>
<protein>
    <submittedName>
        <fullName evidence="12">D-alanyl-D-alanine carboxypeptidase</fullName>
    </submittedName>
</protein>
<dbReference type="EMBL" id="CP047289">
    <property type="protein sequence ID" value="QUS34838.1"/>
    <property type="molecule type" value="Genomic_DNA"/>
</dbReference>
<evidence type="ECO:0000256" key="9">
    <source>
        <dbReference type="RuleBase" id="RU004016"/>
    </source>
</evidence>
<evidence type="ECO:0000256" key="2">
    <source>
        <dbReference type="ARBA" id="ARBA00022729"/>
    </source>
</evidence>
<evidence type="ECO:0000313" key="12">
    <source>
        <dbReference type="EMBL" id="QUS34838.1"/>
    </source>
</evidence>
<gene>
    <name evidence="12" type="ORF">GR316_00280</name>
</gene>
<dbReference type="AlphaFoldDB" id="A0A8J8MRA1"/>
<evidence type="ECO:0000256" key="10">
    <source>
        <dbReference type="SAM" id="SignalP"/>
    </source>
</evidence>
<dbReference type="SUPFAM" id="SSF56601">
    <property type="entry name" value="beta-lactamase/transpeptidase-like"/>
    <property type="match status" value="1"/>
</dbReference>
<feature type="binding site" evidence="8">
    <location>
        <position position="220"/>
    </location>
    <ligand>
        <name>substrate</name>
    </ligand>
</feature>
<dbReference type="Proteomes" id="UP000679284">
    <property type="component" value="Chromosome"/>
</dbReference>
<organism evidence="12 13">
    <name type="scientific">Falsirhodobacter algicola</name>
    <dbReference type="NCBI Taxonomy" id="2692330"/>
    <lineage>
        <taxon>Bacteria</taxon>
        <taxon>Pseudomonadati</taxon>
        <taxon>Pseudomonadota</taxon>
        <taxon>Alphaproteobacteria</taxon>
        <taxon>Rhodobacterales</taxon>
        <taxon>Paracoccaceae</taxon>
        <taxon>Falsirhodobacter</taxon>
    </lineage>
</organism>
<keyword evidence="5" id="KW-0573">Peptidoglycan synthesis</keyword>
<name>A0A8J8MRA1_9RHOB</name>
<dbReference type="Pfam" id="PF00768">
    <property type="entry name" value="Peptidase_S11"/>
    <property type="match status" value="1"/>
</dbReference>
<dbReference type="InterPro" id="IPR018044">
    <property type="entry name" value="Peptidase_S11"/>
</dbReference>
<dbReference type="PANTHER" id="PTHR21581:SF6">
    <property type="entry name" value="TRAFFICKING PROTEIN PARTICLE COMPLEX SUBUNIT 12"/>
    <property type="match status" value="1"/>
</dbReference>
<evidence type="ECO:0000256" key="6">
    <source>
        <dbReference type="ARBA" id="ARBA00023316"/>
    </source>
</evidence>
<keyword evidence="2 10" id="KW-0732">Signal</keyword>
<feature type="domain" description="Peptidase S11 D-alanyl-D-alanine carboxypeptidase A N-terminal" evidence="11">
    <location>
        <begin position="32"/>
        <end position="250"/>
    </location>
</feature>
<feature type="active site" description="Proton acceptor" evidence="7">
    <location>
        <position position="60"/>
    </location>
</feature>
<evidence type="ECO:0000256" key="1">
    <source>
        <dbReference type="ARBA" id="ARBA00007164"/>
    </source>
</evidence>
<keyword evidence="12" id="KW-0121">Carboxypeptidase</keyword>
<dbReference type="GO" id="GO:0008360">
    <property type="term" value="P:regulation of cell shape"/>
    <property type="evidence" value="ECO:0007669"/>
    <property type="project" value="UniProtKB-KW"/>
</dbReference>
<comment type="similarity">
    <text evidence="1 9">Belongs to the peptidase S11 family.</text>
</comment>
<feature type="active site" evidence="7">
    <location>
        <position position="117"/>
    </location>
</feature>
<proteinExistence type="inferred from homology"/>
<dbReference type="InterPro" id="IPR001967">
    <property type="entry name" value="Peptidase_S11_N"/>
</dbReference>
<evidence type="ECO:0000259" key="11">
    <source>
        <dbReference type="Pfam" id="PF00768"/>
    </source>
</evidence>
<dbReference type="Gene3D" id="3.40.710.10">
    <property type="entry name" value="DD-peptidase/beta-lactamase superfamily"/>
    <property type="match status" value="1"/>
</dbReference>
<dbReference type="GO" id="GO:0009252">
    <property type="term" value="P:peptidoglycan biosynthetic process"/>
    <property type="evidence" value="ECO:0007669"/>
    <property type="project" value="UniProtKB-KW"/>
</dbReference>
<keyword evidence="3" id="KW-0378">Hydrolase</keyword>
<reference evidence="12" key="1">
    <citation type="submission" date="2020-01" db="EMBL/GenBank/DDBJ databases">
        <authorList>
            <person name="Yang Y."/>
            <person name="Kwon Y.M."/>
        </authorList>
    </citation>
    <scope>NUCLEOTIDE SEQUENCE</scope>
    <source>
        <strain evidence="12">PG104</strain>
    </source>
</reference>
<accession>A0A8J8MRA1</accession>
<keyword evidence="4" id="KW-0133">Cell shape</keyword>